<keyword evidence="6 7" id="KW-0472">Membrane</keyword>
<dbReference type="GO" id="GO:0005886">
    <property type="term" value="C:plasma membrane"/>
    <property type="evidence" value="ECO:0007669"/>
    <property type="project" value="UniProtKB-SubCell"/>
</dbReference>
<dbReference type="AlphaFoldDB" id="A0AB36DJS5"/>
<dbReference type="PANTHER" id="PTHR43394:SF1">
    <property type="entry name" value="ATP-BINDING CASSETTE SUB-FAMILY B MEMBER 10, MITOCHONDRIAL"/>
    <property type="match status" value="1"/>
</dbReference>
<dbReference type="EMBL" id="JAAIRY010000045">
    <property type="protein sequence ID" value="NSI66529.1"/>
    <property type="molecule type" value="Genomic_DNA"/>
</dbReference>
<keyword evidence="5 7" id="KW-1133">Transmembrane helix</keyword>
<dbReference type="GO" id="GO:0005524">
    <property type="term" value="F:ATP binding"/>
    <property type="evidence" value="ECO:0007669"/>
    <property type="project" value="UniProtKB-KW"/>
</dbReference>
<evidence type="ECO:0000256" key="6">
    <source>
        <dbReference type="ARBA" id="ARBA00023136"/>
    </source>
</evidence>
<dbReference type="GO" id="GO:0015421">
    <property type="term" value="F:ABC-type oligopeptide transporter activity"/>
    <property type="evidence" value="ECO:0007669"/>
    <property type="project" value="TreeGrafter"/>
</dbReference>
<dbReference type="InterPro" id="IPR003593">
    <property type="entry name" value="AAA+_ATPase"/>
</dbReference>
<sequence length="591" mass="67637">MMCKYKNLLSTIKLILRIAAPSTILLLVLTIISGLLPGLLVIVEEDFINTVVAFTSTINVQAIIVQFFLFAFVLLLEWLVAIVNKYFFIVNKESIRRNIYKMMFSAVKNVAFKNLEEAANQDLVMRVFKTPEIHLSRLIKNSLTLLKYAVTIGSLFVLLFNQIGIKSFIIIIASILVAVVAKKGGKRVYDLEVENSGEKRRVDYFDSMIMDKEFADERILFSFFKKINNKWKKKATGLIEQQAKLNKIIFAQEKTASIVLYIISFVIILLLVGPVKNGRITIGFMIAFVNATFNLSNMVSRIFADALSKIYEEIGYVKDFWRLQDLSVVKKVTYGDRALETINSIQFRNVSFKYPGTEKYVLKNCSFRMEGNRKYALIGINGAGKSTIVKLIKGLYCDYEGTILINDINLREFSAENFSTEVAVVSQDFSKFQVSFLENINLGRKHEIEDNTKILDMFEKLNFNKLTNDINLNSKIGKIYPENIDLSLGEWQKLAISRALLSEASLLIFDEPTASLDPLAEQRVYDQILDLSRNRMSILISHRLGSVKSSEDIYLLEEGQVKMHGSHEKLMRNSDLYREMYNKQKGWYQDA</sequence>
<dbReference type="InterPro" id="IPR039421">
    <property type="entry name" value="Type_1_exporter"/>
</dbReference>
<feature type="transmembrane region" description="Helical" evidence="7">
    <location>
        <begin position="138"/>
        <end position="157"/>
    </location>
</feature>
<dbReference type="CDD" id="cd03228">
    <property type="entry name" value="ABCC_MRP_Like"/>
    <property type="match status" value="1"/>
</dbReference>
<dbReference type="PROSITE" id="PS50893">
    <property type="entry name" value="ABC_TRANSPORTER_2"/>
    <property type="match status" value="1"/>
</dbReference>
<dbReference type="SMART" id="SM00382">
    <property type="entry name" value="AAA"/>
    <property type="match status" value="1"/>
</dbReference>
<organism evidence="9 10">
    <name type="scientific">Mediterraneibacter gnavus</name>
    <name type="common">Ruminococcus gnavus</name>
    <dbReference type="NCBI Taxonomy" id="33038"/>
    <lineage>
        <taxon>Bacteria</taxon>
        <taxon>Bacillati</taxon>
        <taxon>Bacillota</taxon>
        <taxon>Clostridia</taxon>
        <taxon>Lachnospirales</taxon>
        <taxon>Lachnospiraceae</taxon>
        <taxon>Mediterraneibacter</taxon>
    </lineage>
</organism>
<reference evidence="9" key="1">
    <citation type="journal article" date="2020" name="Cell Host Microbe">
        <title>Functional and Genomic Variation between Human-Derived Isolates of Lachnospiraceae Reveals Inter- and Intra-Species Diversity.</title>
        <authorList>
            <person name="Sorbara M.T."/>
            <person name="Littmann E.R."/>
            <person name="Fontana E."/>
            <person name="Moody T.U."/>
            <person name="Kohout C.E."/>
            <person name="Gjonbalaj M."/>
            <person name="Eaton V."/>
            <person name="Seok R."/>
            <person name="Leiner I.M."/>
            <person name="Pamer E.G."/>
        </authorList>
    </citation>
    <scope>NUCLEOTIDE SEQUENCE</scope>
    <source>
        <strain evidence="9">MSK.11.9</strain>
    </source>
</reference>
<dbReference type="InterPro" id="IPR017871">
    <property type="entry name" value="ABC_transporter-like_CS"/>
</dbReference>
<feature type="transmembrane region" description="Helical" evidence="7">
    <location>
        <begin position="63"/>
        <end position="88"/>
    </location>
</feature>
<accession>A0AB36DJS5</accession>
<feature type="transmembrane region" description="Helical" evidence="7">
    <location>
        <begin position="255"/>
        <end position="274"/>
    </location>
</feature>
<feature type="domain" description="ABC transporter" evidence="8">
    <location>
        <begin position="345"/>
        <end position="583"/>
    </location>
</feature>
<comment type="caution">
    <text evidence="9">The sequence shown here is derived from an EMBL/GenBank/DDBJ whole genome shotgun (WGS) entry which is preliminary data.</text>
</comment>
<gene>
    <name evidence="9" type="ORF">G4981_14915</name>
</gene>
<dbReference type="SUPFAM" id="SSF52540">
    <property type="entry name" value="P-loop containing nucleoside triphosphate hydrolases"/>
    <property type="match status" value="1"/>
</dbReference>
<proteinExistence type="predicted"/>
<evidence type="ECO:0000256" key="2">
    <source>
        <dbReference type="ARBA" id="ARBA00022692"/>
    </source>
</evidence>
<dbReference type="Gene3D" id="1.20.1560.10">
    <property type="entry name" value="ABC transporter type 1, transmembrane domain"/>
    <property type="match status" value="1"/>
</dbReference>
<keyword evidence="2 7" id="KW-0812">Transmembrane</keyword>
<feature type="transmembrane region" description="Helical" evidence="7">
    <location>
        <begin position="21"/>
        <end position="43"/>
    </location>
</feature>
<evidence type="ECO:0000259" key="8">
    <source>
        <dbReference type="PROSITE" id="PS50893"/>
    </source>
</evidence>
<dbReference type="SUPFAM" id="SSF90123">
    <property type="entry name" value="ABC transporter transmembrane region"/>
    <property type="match status" value="1"/>
</dbReference>
<keyword evidence="4 9" id="KW-0067">ATP-binding</keyword>
<dbReference type="Pfam" id="PF00005">
    <property type="entry name" value="ABC_tran"/>
    <property type="match status" value="1"/>
</dbReference>
<protein>
    <submittedName>
        <fullName evidence="9">ABC transporter ATP-binding protein</fullName>
    </submittedName>
</protein>
<comment type="subcellular location">
    <subcellularLocation>
        <location evidence="1">Cell membrane</location>
        <topology evidence="1">Multi-pass membrane protein</topology>
    </subcellularLocation>
</comment>
<evidence type="ECO:0000256" key="4">
    <source>
        <dbReference type="ARBA" id="ARBA00022840"/>
    </source>
</evidence>
<feature type="transmembrane region" description="Helical" evidence="7">
    <location>
        <begin position="163"/>
        <end position="181"/>
    </location>
</feature>
<dbReference type="GO" id="GO:0016887">
    <property type="term" value="F:ATP hydrolysis activity"/>
    <property type="evidence" value="ECO:0007669"/>
    <property type="project" value="InterPro"/>
</dbReference>
<keyword evidence="3" id="KW-0547">Nucleotide-binding</keyword>
<dbReference type="InterPro" id="IPR003439">
    <property type="entry name" value="ABC_transporter-like_ATP-bd"/>
</dbReference>
<dbReference type="Gene3D" id="3.40.50.300">
    <property type="entry name" value="P-loop containing nucleotide triphosphate hydrolases"/>
    <property type="match status" value="1"/>
</dbReference>
<dbReference type="PROSITE" id="PS00211">
    <property type="entry name" value="ABC_TRANSPORTER_1"/>
    <property type="match status" value="1"/>
</dbReference>
<evidence type="ECO:0000256" key="1">
    <source>
        <dbReference type="ARBA" id="ARBA00004651"/>
    </source>
</evidence>
<evidence type="ECO:0000256" key="5">
    <source>
        <dbReference type="ARBA" id="ARBA00022989"/>
    </source>
</evidence>
<dbReference type="Proteomes" id="UP001296581">
    <property type="component" value="Unassembled WGS sequence"/>
</dbReference>
<dbReference type="PANTHER" id="PTHR43394">
    <property type="entry name" value="ATP-DEPENDENT PERMEASE MDL1, MITOCHONDRIAL"/>
    <property type="match status" value="1"/>
</dbReference>
<dbReference type="InterPro" id="IPR036640">
    <property type="entry name" value="ABC1_TM_sf"/>
</dbReference>
<dbReference type="RefSeq" id="WP_173903770.1">
    <property type="nucleotide sequence ID" value="NZ_JAAIRY010000045.1"/>
</dbReference>
<reference evidence="9" key="2">
    <citation type="submission" date="2020-02" db="EMBL/GenBank/DDBJ databases">
        <authorList>
            <person name="Littmann E."/>
            <person name="Sorbara M."/>
        </authorList>
    </citation>
    <scope>NUCLEOTIDE SEQUENCE</scope>
    <source>
        <strain evidence="9">MSK.11.9</strain>
    </source>
</reference>
<name>A0AB36DJS5_MEDGN</name>
<evidence type="ECO:0000313" key="10">
    <source>
        <dbReference type="Proteomes" id="UP001296581"/>
    </source>
</evidence>
<evidence type="ECO:0000313" key="9">
    <source>
        <dbReference type="EMBL" id="NSI66529.1"/>
    </source>
</evidence>
<evidence type="ECO:0000256" key="3">
    <source>
        <dbReference type="ARBA" id="ARBA00022741"/>
    </source>
</evidence>
<dbReference type="InterPro" id="IPR027417">
    <property type="entry name" value="P-loop_NTPase"/>
</dbReference>
<evidence type="ECO:0000256" key="7">
    <source>
        <dbReference type="SAM" id="Phobius"/>
    </source>
</evidence>